<dbReference type="InterPro" id="IPR028322">
    <property type="entry name" value="PNRC-like_rgn"/>
</dbReference>
<evidence type="ECO:0008006" key="4">
    <source>
        <dbReference type="Google" id="ProtNLM"/>
    </source>
</evidence>
<sequence>MSTTQVTASPRAPRGKPQSPAQPLQNNTGRQSQRKPRNNRARNGLAGSPSKMPVDGTLAESVTFPSEEGHIPTNPRSAKKHTQPKPSDRVSSPSESEPNPSATPIKIQAAYAGPTFHASPAPSALPIPKFLSRSVPAKARVGPPTPPPEDSSDSGSLSPSASPSRAPVAAPPCHEQSPLDLLFKADAAERASNQHRGAPPHNPFVSASTTRSHHFKHDSYHSLNGIFPIELDGESKHAHMSPPPAAQRSVTDPNGVAQLRDVQQQGNGNDVMQDLFNRLSMSQKKPTAATPPRTGAQGPPGPQAHLSPSPFHDGQTPVRATPGPSTPQGQPANQDPSDFYYGNKNLSPLFKAAQGDSVKRNSGLRTEISADSPMLQQGGFQGFTPIPQPHMMGPNAFPQHQSGRGNGPASNAPHPPAYQQSPGNQRRTPGRQQHQRRPDNYQTRGQRTGSGSGPRPKFDKAATNGSPAPAPKPSTTMMSFVPASVAAKQRKTSAPAVAPAAPAAPPMKTSTPSDTLALEQDLKRLLNLNTAGDVSTVR</sequence>
<reference evidence="2" key="1">
    <citation type="submission" date="2021-12" db="EMBL/GenBank/DDBJ databases">
        <title>Curvularia clavata genome.</title>
        <authorList>
            <person name="Cao Y."/>
        </authorList>
    </citation>
    <scope>NUCLEOTIDE SEQUENCE</scope>
    <source>
        <strain evidence="2">Yc1106</strain>
    </source>
</reference>
<accession>A0A9Q9DRZ4</accession>
<feature type="compositionally biased region" description="Polar residues" evidence="1">
    <location>
        <begin position="440"/>
        <end position="449"/>
    </location>
</feature>
<dbReference type="AlphaFoldDB" id="A0A9Q9DRZ4"/>
<protein>
    <recommendedName>
        <fullName evidence="4">Proteophosphoglycan 5</fullName>
    </recommendedName>
</protein>
<feature type="compositionally biased region" description="Low complexity" evidence="1">
    <location>
        <begin position="153"/>
        <end position="172"/>
    </location>
</feature>
<dbReference type="VEuPathDB" id="FungiDB:yc1106_03150"/>
<keyword evidence="3" id="KW-1185">Reference proteome</keyword>
<evidence type="ECO:0000313" key="3">
    <source>
        <dbReference type="Proteomes" id="UP001056012"/>
    </source>
</evidence>
<proteinExistence type="predicted"/>
<feature type="region of interest" description="Disordered" evidence="1">
    <location>
        <begin position="233"/>
        <end position="477"/>
    </location>
</feature>
<feature type="compositionally biased region" description="Polar residues" evidence="1">
    <location>
        <begin position="261"/>
        <end position="270"/>
    </location>
</feature>
<gene>
    <name evidence="2" type="ORF">yc1106_03150</name>
</gene>
<feature type="region of interest" description="Disordered" evidence="1">
    <location>
        <begin position="491"/>
        <end position="514"/>
    </location>
</feature>
<name>A0A9Q9DRZ4_CURCL</name>
<evidence type="ECO:0000313" key="2">
    <source>
        <dbReference type="EMBL" id="USP75876.1"/>
    </source>
</evidence>
<feature type="compositionally biased region" description="Polar residues" evidence="1">
    <location>
        <begin position="19"/>
        <end position="31"/>
    </location>
</feature>
<feature type="compositionally biased region" description="Polar residues" evidence="1">
    <location>
        <begin position="326"/>
        <end position="336"/>
    </location>
</feature>
<dbReference type="Pfam" id="PF15365">
    <property type="entry name" value="PNRC"/>
    <property type="match status" value="1"/>
</dbReference>
<feature type="compositionally biased region" description="Polar residues" evidence="1">
    <location>
        <begin position="418"/>
        <end position="432"/>
    </location>
</feature>
<dbReference type="GO" id="GO:0016071">
    <property type="term" value="P:mRNA metabolic process"/>
    <property type="evidence" value="ECO:0007669"/>
    <property type="project" value="UniProtKB-ARBA"/>
</dbReference>
<dbReference type="OrthoDB" id="2142961at2759"/>
<feature type="region of interest" description="Disordered" evidence="1">
    <location>
        <begin position="1"/>
        <end position="217"/>
    </location>
</feature>
<dbReference type="Proteomes" id="UP001056012">
    <property type="component" value="Chromosome 2"/>
</dbReference>
<organism evidence="2 3">
    <name type="scientific">Curvularia clavata</name>
    <dbReference type="NCBI Taxonomy" id="95742"/>
    <lineage>
        <taxon>Eukaryota</taxon>
        <taxon>Fungi</taxon>
        <taxon>Dikarya</taxon>
        <taxon>Ascomycota</taxon>
        <taxon>Pezizomycotina</taxon>
        <taxon>Dothideomycetes</taxon>
        <taxon>Pleosporomycetidae</taxon>
        <taxon>Pleosporales</taxon>
        <taxon>Pleosporineae</taxon>
        <taxon>Pleosporaceae</taxon>
        <taxon>Curvularia</taxon>
    </lineage>
</organism>
<dbReference type="EMBL" id="CP089275">
    <property type="protein sequence ID" value="USP75876.1"/>
    <property type="molecule type" value="Genomic_DNA"/>
</dbReference>
<evidence type="ECO:0000256" key="1">
    <source>
        <dbReference type="SAM" id="MobiDB-lite"/>
    </source>
</evidence>
<feature type="compositionally biased region" description="Low complexity" evidence="1">
    <location>
        <begin position="91"/>
        <end position="100"/>
    </location>
</feature>